<feature type="compositionally biased region" description="Low complexity" evidence="1">
    <location>
        <begin position="117"/>
        <end position="142"/>
    </location>
</feature>
<evidence type="ECO:0000313" key="7">
    <source>
        <dbReference type="Proteomes" id="UP000269148"/>
    </source>
</evidence>
<dbReference type="Proteomes" id="UP000269148">
    <property type="component" value="Unassembled WGS sequence"/>
</dbReference>
<dbReference type="SUPFAM" id="SSF54001">
    <property type="entry name" value="Cysteine proteinases"/>
    <property type="match status" value="1"/>
</dbReference>
<protein>
    <submittedName>
        <fullName evidence="5">CHAP domain-containing protein</fullName>
    </submittedName>
</protein>
<dbReference type="Gene3D" id="3.90.1720.10">
    <property type="entry name" value="endopeptidase domain like (from Nostoc punctiforme)"/>
    <property type="match status" value="1"/>
</dbReference>
<dbReference type="GeneID" id="35765363"/>
<feature type="chain" id="PRO_5018589992" evidence="2">
    <location>
        <begin position="28"/>
        <end position="499"/>
    </location>
</feature>
<name>A0A3L8GBQ7_STRIN</name>
<keyword evidence="2" id="KW-0732">Signal</keyword>
<dbReference type="KEGG" id="sio:DW64_08655"/>
<dbReference type="EMBL" id="CP007586">
    <property type="protein sequence ID" value="AHY16512.1"/>
    <property type="molecule type" value="Genomic_DNA"/>
</dbReference>
<evidence type="ECO:0000256" key="1">
    <source>
        <dbReference type="SAM" id="MobiDB-lite"/>
    </source>
</evidence>
<evidence type="ECO:0000313" key="4">
    <source>
        <dbReference type="EMBL" id="AHY16512.1"/>
    </source>
</evidence>
<dbReference type="InterPro" id="IPR038765">
    <property type="entry name" value="Papain-like_cys_pep_sf"/>
</dbReference>
<feature type="signal peptide" evidence="2">
    <location>
        <begin position="1"/>
        <end position="27"/>
    </location>
</feature>
<organism evidence="5 7">
    <name type="scientific">Streptococcus iniae</name>
    <name type="common">Streptococcus shiloi</name>
    <dbReference type="NCBI Taxonomy" id="1346"/>
    <lineage>
        <taxon>Bacteria</taxon>
        <taxon>Bacillati</taxon>
        <taxon>Bacillota</taxon>
        <taxon>Bacilli</taxon>
        <taxon>Lactobacillales</taxon>
        <taxon>Streptococcaceae</taxon>
        <taxon>Streptococcus</taxon>
    </lineage>
</organism>
<dbReference type="OrthoDB" id="977752at2"/>
<reference evidence="4 6" key="1">
    <citation type="journal article" date="2014" name="Genome Announc.">
        <title>Complete Genome Sequence of a Virulent Strain, Streptococcus iniae ISET0901, Isolated from Diseased Tilapia.</title>
        <authorList>
            <person name="Pridgeon J.W."/>
            <person name="Zhang D."/>
            <person name="Zhang L."/>
        </authorList>
    </citation>
    <scope>NUCLEOTIDE SEQUENCE [LARGE SCALE GENOMIC DNA]</scope>
    <source>
        <strain evidence="4 6">ISET0901</strain>
    </source>
</reference>
<evidence type="ECO:0000256" key="2">
    <source>
        <dbReference type="SAM" id="SignalP"/>
    </source>
</evidence>
<dbReference type="KEGG" id="siq:DQ08_08670"/>
<dbReference type="Pfam" id="PF05257">
    <property type="entry name" value="CHAP"/>
    <property type="match status" value="1"/>
</dbReference>
<feature type="compositionally biased region" description="Basic and acidic residues" evidence="1">
    <location>
        <begin position="106"/>
        <end position="115"/>
    </location>
</feature>
<dbReference type="RefSeq" id="WP_003102132.1">
    <property type="nucleotide sequence ID" value="NZ_CP010783.1"/>
</dbReference>
<sequence length="499" mass="53348">MKKDKYIALLMLSALLLPSFNAVSVVANETSTATNQEAVTSITDLEKDSAKESAVSEAKEVTPVVEQEVPLPQEPAKDGTSTDATKPGEVTEPSKPVEPSIPKPDQGQKDPEKPGDTTSPVQPPVVSVPTTPVVPATPAVSEAPTTAPIQAPVLPITAPISKFTAMESRPSASAFAAYVDHWTDSDAYTHNLLSRRYGIKAEQLDGFLQSTGIAYDSKRINGQKLLDWEKESGLDVRAIVAIALAESSLGTQGVAKTPGANMFGYAAFDHSPQSAQQFSDDIAIIKLTQETIVQNHNSSFAIQDKKAQLLSDGLLNTSVDGGVYFTDASGTGKRRAEVMEKLDQWIDRHGGTPEIPAELRVQASASLASVPVGYKLSKLNRVIDYISSTYAWGQCTWYVYNRGQELGYQFDAYMGNGGDWKMKPGYGVTHKAEVGYAVSFSPGQAGADPTYGHVAIVEEVKKDGSILISESNALGLGVVSYRTFTAAEAAQLTYVVGHK</sequence>
<dbReference type="EMBL" id="QLQD01000075">
    <property type="protein sequence ID" value="RLU55272.1"/>
    <property type="molecule type" value="Genomic_DNA"/>
</dbReference>
<evidence type="ECO:0000313" key="6">
    <source>
        <dbReference type="Proteomes" id="UP000025245"/>
    </source>
</evidence>
<gene>
    <name evidence="5" type="ORF">DIY07_08775</name>
    <name evidence="4" type="ORF">DQ08_08670</name>
</gene>
<feature type="domain" description="Peptidase C51" evidence="3">
    <location>
        <begin position="370"/>
        <end position="496"/>
    </location>
</feature>
<proteinExistence type="predicted"/>
<keyword evidence="6" id="KW-1185">Reference proteome</keyword>
<accession>A0A3L8GBQ7</accession>
<dbReference type="STRING" id="1346.BMF34_08675"/>
<dbReference type="AlphaFoldDB" id="A0A3L8GBQ7"/>
<evidence type="ECO:0000259" key="3">
    <source>
        <dbReference type="PROSITE" id="PS50911"/>
    </source>
</evidence>
<reference evidence="5 7" key="2">
    <citation type="submission" date="2018-06" db="EMBL/GenBank/DDBJ databases">
        <title>Mutators as drivers of adaptation in pathogenic bacteria and a risk factor for host jumps and vaccine escape.</title>
        <authorList>
            <person name="Barnes A.C."/>
            <person name="Silayeva O."/>
        </authorList>
    </citation>
    <scope>NUCLEOTIDE SEQUENCE [LARGE SCALE GENOMIC DNA]</scope>
    <source>
        <strain evidence="5 7">QMA0445</strain>
    </source>
</reference>
<dbReference type="KEGG" id="siz:SI82_08765"/>
<dbReference type="PROSITE" id="PS50911">
    <property type="entry name" value="CHAP"/>
    <property type="match status" value="1"/>
</dbReference>
<feature type="region of interest" description="Disordered" evidence="1">
    <location>
        <begin position="45"/>
        <end position="142"/>
    </location>
</feature>
<dbReference type="InterPro" id="IPR007921">
    <property type="entry name" value="CHAP_dom"/>
</dbReference>
<dbReference type="Proteomes" id="UP000025245">
    <property type="component" value="Chromosome"/>
</dbReference>
<evidence type="ECO:0000313" key="5">
    <source>
        <dbReference type="EMBL" id="RLU55272.1"/>
    </source>
</evidence>